<sequence>MAHGVAKTGLAKSQTTASTTGGTALLLTGTDGSVLHEYFVQRGAVIGSVVITIDDATASQKSTSQDKATLEAMVSLLCAYKGAC</sequence>
<organism evidence="1 2">
    <name type="scientific">Catenulispora acidiphila (strain DSM 44928 / JCM 14897 / NBRC 102108 / NRRL B-24433 / ID139908)</name>
    <dbReference type="NCBI Taxonomy" id="479433"/>
    <lineage>
        <taxon>Bacteria</taxon>
        <taxon>Bacillati</taxon>
        <taxon>Actinomycetota</taxon>
        <taxon>Actinomycetes</taxon>
        <taxon>Catenulisporales</taxon>
        <taxon>Catenulisporaceae</taxon>
        <taxon>Catenulispora</taxon>
    </lineage>
</organism>
<proteinExistence type="predicted"/>
<gene>
    <name evidence="1" type="ordered locus">Caci_0788</name>
</gene>
<protein>
    <submittedName>
        <fullName evidence="1">Uncharacterized protein</fullName>
    </submittedName>
</protein>
<reference evidence="1 2" key="1">
    <citation type="journal article" date="2009" name="Stand. Genomic Sci.">
        <title>Complete genome sequence of Catenulispora acidiphila type strain (ID 139908).</title>
        <authorList>
            <person name="Copeland A."/>
            <person name="Lapidus A."/>
            <person name="Glavina Del Rio T."/>
            <person name="Nolan M."/>
            <person name="Lucas S."/>
            <person name="Chen F."/>
            <person name="Tice H."/>
            <person name="Cheng J.F."/>
            <person name="Bruce D."/>
            <person name="Goodwin L."/>
            <person name="Pitluck S."/>
            <person name="Mikhailova N."/>
            <person name="Pati A."/>
            <person name="Ivanova N."/>
            <person name="Mavromatis K."/>
            <person name="Chen A."/>
            <person name="Palaniappan K."/>
            <person name="Chain P."/>
            <person name="Land M."/>
            <person name="Hauser L."/>
            <person name="Chang Y.J."/>
            <person name="Jeffries C.D."/>
            <person name="Chertkov O."/>
            <person name="Brettin T."/>
            <person name="Detter J.C."/>
            <person name="Han C."/>
            <person name="Ali Z."/>
            <person name="Tindall B.J."/>
            <person name="Goker M."/>
            <person name="Bristow J."/>
            <person name="Eisen J.A."/>
            <person name="Markowitz V."/>
            <person name="Hugenholtz P."/>
            <person name="Kyrpides N.C."/>
            <person name="Klenk H.P."/>
        </authorList>
    </citation>
    <scope>NUCLEOTIDE SEQUENCE [LARGE SCALE GENOMIC DNA]</scope>
    <source>
        <strain evidence="2">DSM 44928 / JCM 14897 / NBRC 102108 / NRRL B-24433 / ID139908</strain>
    </source>
</reference>
<dbReference type="RefSeq" id="WP_012785018.1">
    <property type="nucleotide sequence ID" value="NC_013131.1"/>
</dbReference>
<dbReference type="EMBL" id="CP001700">
    <property type="protein sequence ID" value="ACU69723.1"/>
    <property type="molecule type" value="Genomic_DNA"/>
</dbReference>
<evidence type="ECO:0000313" key="2">
    <source>
        <dbReference type="Proteomes" id="UP000000851"/>
    </source>
</evidence>
<dbReference type="InParanoid" id="C7Q0U5"/>
<dbReference type="HOGENOM" id="CLU_2521520_0_0_11"/>
<dbReference type="KEGG" id="cai:Caci_0788"/>
<evidence type="ECO:0000313" key="1">
    <source>
        <dbReference type="EMBL" id="ACU69723.1"/>
    </source>
</evidence>
<accession>C7Q0U5</accession>
<dbReference type="Proteomes" id="UP000000851">
    <property type="component" value="Chromosome"/>
</dbReference>
<keyword evidence="2" id="KW-1185">Reference proteome</keyword>
<dbReference type="AlphaFoldDB" id="C7Q0U5"/>
<name>C7Q0U5_CATAD</name>